<dbReference type="InterPro" id="IPR045890">
    <property type="entry name" value="POB1-like"/>
</dbReference>
<dbReference type="AlphaFoldDB" id="A0ABD3S3Y0"/>
<organism evidence="5 6">
    <name type="scientific">Penstemon smallii</name>
    <dbReference type="NCBI Taxonomy" id="265156"/>
    <lineage>
        <taxon>Eukaryota</taxon>
        <taxon>Viridiplantae</taxon>
        <taxon>Streptophyta</taxon>
        <taxon>Embryophyta</taxon>
        <taxon>Tracheophyta</taxon>
        <taxon>Spermatophyta</taxon>
        <taxon>Magnoliopsida</taxon>
        <taxon>eudicotyledons</taxon>
        <taxon>Gunneridae</taxon>
        <taxon>Pentapetalae</taxon>
        <taxon>asterids</taxon>
        <taxon>lamiids</taxon>
        <taxon>Lamiales</taxon>
        <taxon>Plantaginaceae</taxon>
        <taxon>Cheloneae</taxon>
        <taxon>Penstemon</taxon>
    </lineage>
</organism>
<dbReference type="EMBL" id="JBJXBP010000007">
    <property type="protein sequence ID" value="KAL3819200.1"/>
    <property type="molecule type" value="Genomic_DNA"/>
</dbReference>
<dbReference type="SMART" id="SM00875">
    <property type="entry name" value="BACK"/>
    <property type="match status" value="1"/>
</dbReference>
<evidence type="ECO:0000313" key="6">
    <source>
        <dbReference type="Proteomes" id="UP001634393"/>
    </source>
</evidence>
<dbReference type="FunFam" id="1.25.40.420:FF:000008">
    <property type="entry name" value="BTB/POZ domain-containing protein POB1"/>
    <property type="match status" value="1"/>
</dbReference>
<name>A0ABD3S3Y0_9LAMI</name>
<feature type="domain" description="BACK" evidence="4">
    <location>
        <begin position="83"/>
        <end position="188"/>
    </location>
</feature>
<evidence type="ECO:0000259" key="4">
    <source>
        <dbReference type="SMART" id="SM00875"/>
    </source>
</evidence>
<accession>A0ABD3S3Y0</accession>
<reference evidence="5 6" key="1">
    <citation type="submission" date="2024-12" db="EMBL/GenBank/DDBJ databases">
        <title>The unique morphological basis and parallel evolutionary history of personate flowers in Penstemon.</title>
        <authorList>
            <person name="Depatie T.H."/>
            <person name="Wessinger C.A."/>
        </authorList>
    </citation>
    <scope>NUCLEOTIDE SEQUENCE [LARGE SCALE GENOMIC DNA]</scope>
    <source>
        <strain evidence="5">WTNN_2</strain>
        <tissue evidence="5">Leaf</tissue>
    </source>
</reference>
<dbReference type="InterPro" id="IPR011705">
    <property type="entry name" value="BACK"/>
</dbReference>
<comment type="function">
    <text evidence="1">May act as a substrate-specific adapter of an E3 ubiquitin-protein ligase complex (CUL3-RBX1-BTB) which mediates the ubiquitination and subsequent proteasomal degradation of target proteins.</text>
</comment>
<dbReference type="PANTHER" id="PTHR46336:SF30">
    <property type="entry name" value="BTB_POZ DOMAIN-CONTAINING PROTEIN POB1-LIKE"/>
    <property type="match status" value="1"/>
</dbReference>
<dbReference type="Proteomes" id="UP001634393">
    <property type="component" value="Unassembled WGS sequence"/>
</dbReference>
<sequence>MESGSYPGSGSTDDANHSDGIQEVARLVDLLNSFTNSSTLSRTTPSALLNVLVAADKLTRYCSQLLRNLPMTCESALLYLDTIPSTSLKGDPVQQLVDAAKLFLASHFKDISKFEEEILDLHLAGIEAVLSSDDLQVESENAVYDLVMKWARTHYPVLKERRRILITSLLGLIRFPCMTVVKLKKLLHCKDIDPLLASEIVTDALSFMIRGESSSSLSHRHGISLVGAHRFYKYHPVKVVEFEEPLQECIVYLEIKRANPYFIANPGRVYSHDFEFGGQRFRLSTVCNSDGKNPLVVALGMRKKGSEEEHDELTVEYEFGLGRGDKFVSKFRTTATFTGEKAYGCRTLVSVPWAAFIADDSPYFINGILHLRARLTLIK</sequence>
<dbReference type="PANTHER" id="PTHR46336">
    <property type="entry name" value="OS02G0260700 PROTEIN"/>
    <property type="match status" value="1"/>
</dbReference>
<dbReference type="Gene3D" id="1.25.40.420">
    <property type="match status" value="1"/>
</dbReference>
<evidence type="ECO:0000256" key="2">
    <source>
        <dbReference type="ARBA" id="ARBA00004906"/>
    </source>
</evidence>
<comment type="pathway">
    <text evidence="2">Protein modification; protein ubiquitination.</text>
</comment>
<evidence type="ECO:0000256" key="1">
    <source>
        <dbReference type="ARBA" id="ARBA00002668"/>
    </source>
</evidence>
<keyword evidence="6" id="KW-1185">Reference proteome</keyword>
<dbReference type="Pfam" id="PF07707">
    <property type="entry name" value="BACK"/>
    <property type="match status" value="1"/>
</dbReference>
<gene>
    <name evidence="5" type="ORF">ACJIZ3_005105</name>
</gene>
<evidence type="ECO:0000313" key="5">
    <source>
        <dbReference type="EMBL" id="KAL3819200.1"/>
    </source>
</evidence>
<keyword evidence="3" id="KW-0833">Ubl conjugation pathway</keyword>
<evidence type="ECO:0000256" key="3">
    <source>
        <dbReference type="ARBA" id="ARBA00022786"/>
    </source>
</evidence>
<protein>
    <recommendedName>
        <fullName evidence="4">BACK domain-containing protein</fullName>
    </recommendedName>
</protein>
<comment type="caution">
    <text evidence="5">The sequence shown here is derived from an EMBL/GenBank/DDBJ whole genome shotgun (WGS) entry which is preliminary data.</text>
</comment>
<proteinExistence type="predicted"/>